<keyword evidence="1" id="KW-0812">Transmembrane</keyword>
<protein>
    <submittedName>
        <fullName evidence="2">Glycosyltransferase</fullName>
        <ecNumber evidence="2">2.4.-.-</ecNumber>
    </submittedName>
</protein>
<keyword evidence="1" id="KW-1133">Transmembrane helix</keyword>
<proteinExistence type="predicted"/>
<reference evidence="3" key="1">
    <citation type="journal article" date="2019" name="Int. J. Syst. Evol. Microbiol.">
        <title>The Global Catalogue of Microorganisms (GCM) 10K type strain sequencing project: providing services to taxonomists for standard genome sequencing and annotation.</title>
        <authorList>
            <consortium name="The Broad Institute Genomics Platform"/>
            <consortium name="The Broad Institute Genome Sequencing Center for Infectious Disease"/>
            <person name="Wu L."/>
            <person name="Ma J."/>
        </authorList>
    </citation>
    <scope>NUCLEOTIDE SEQUENCE [LARGE SCALE GENOMIC DNA]</scope>
    <source>
        <strain evidence="3">KCTC 23098</strain>
    </source>
</reference>
<dbReference type="SUPFAM" id="SSF53756">
    <property type="entry name" value="UDP-Glycosyltransferase/glycogen phosphorylase"/>
    <property type="match status" value="1"/>
</dbReference>
<dbReference type="Gene3D" id="3.40.50.2000">
    <property type="entry name" value="Glycogen Phosphorylase B"/>
    <property type="match status" value="2"/>
</dbReference>
<name>A0ABW6BBH6_9SPHI</name>
<feature type="transmembrane region" description="Helical" evidence="1">
    <location>
        <begin position="77"/>
        <end position="96"/>
    </location>
</feature>
<evidence type="ECO:0000313" key="3">
    <source>
        <dbReference type="Proteomes" id="UP001597560"/>
    </source>
</evidence>
<dbReference type="Pfam" id="PF13692">
    <property type="entry name" value="Glyco_trans_1_4"/>
    <property type="match status" value="1"/>
</dbReference>
<evidence type="ECO:0000256" key="1">
    <source>
        <dbReference type="SAM" id="Phobius"/>
    </source>
</evidence>
<dbReference type="GO" id="GO:0016757">
    <property type="term" value="F:glycosyltransferase activity"/>
    <property type="evidence" value="ECO:0007669"/>
    <property type="project" value="UniProtKB-KW"/>
</dbReference>
<keyword evidence="3" id="KW-1185">Reference proteome</keyword>
<gene>
    <name evidence="2" type="ORF">ACFS6J_26505</name>
</gene>
<accession>A0ABW6BBH6</accession>
<organism evidence="2 3">
    <name type="scientific">Olivibacter jilunii</name>
    <dbReference type="NCBI Taxonomy" id="985016"/>
    <lineage>
        <taxon>Bacteria</taxon>
        <taxon>Pseudomonadati</taxon>
        <taxon>Bacteroidota</taxon>
        <taxon>Sphingobacteriia</taxon>
        <taxon>Sphingobacteriales</taxon>
        <taxon>Sphingobacteriaceae</taxon>
        <taxon>Olivibacter</taxon>
    </lineage>
</organism>
<evidence type="ECO:0000313" key="2">
    <source>
        <dbReference type="EMBL" id="MFD2965381.1"/>
    </source>
</evidence>
<dbReference type="Proteomes" id="UP001597560">
    <property type="component" value="Unassembled WGS sequence"/>
</dbReference>
<dbReference type="EC" id="2.4.-.-" evidence="2"/>
<dbReference type="EMBL" id="JBHUPA010000029">
    <property type="protein sequence ID" value="MFD2965381.1"/>
    <property type="molecule type" value="Genomic_DNA"/>
</dbReference>
<sequence>MKTRIAILQPLVPHYREEFFEQLSQQFDVDIYCYETQKKSDSANFSVTNNISVKYIKSFSLAKFLVFNPLVFLKREYSVVILMLHFGHLTTWFLLLTKLLHKRKIVLWGHGISVKRYLKEEQKPSRLLSYMISLSDSVWYYTFREKAIWEKNSVEKGVSLNNTISGISRILEMIEFDKDSLKKRYKIEHSTVFIYCARFNEPLRRVDILIETIKRLDSSQYGFIIIGEGYLKPDFSSFKNVYDFGAVYESAIKDDLFQLADIYFQPGWVGLSIVEALAYGKPIFTFRRSEDFRQCVEYAYIKDGVNGKLFDSLKEFLEYVNSLNIKDIEEMSKQARMFAKNNLSMDFMVNNAVNSVNRIISTK</sequence>
<dbReference type="RefSeq" id="WP_377613356.1">
    <property type="nucleotide sequence ID" value="NZ_JBHUPA010000029.1"/>
</dbReference>
<keyword evidence="2" id="KW-0328">Glycosyltransferase</keyword>
<keyword evidence="1" id="KW-0472">Membrane</keyword>
<keyword evidence="2" id="KW-0808">Transferase</keyword>
<comment type="caution">
    <text evidence="2">The sequence shown here is derived from an EMBL/GenBank/DDBJ whole genome shotgun (WGS) entry which is preliminary data.</text>
</comment>